<evidence type="ECO:0000313" key="9">
    <source>
        <dbReference type="Proteomes" id="UP001314903"/>
    </source>
</evidence>
<dbReference type="CDD" id="cd07138">
    <property type="entry name" value="ALDH_CddD_SSP0762"/>
    <property type="match status" value="1"/>
</dbReference>
<evidence type="ECO:0000259" key="7">
    <source>
        <dbReference type="Pfam" id="PF00171"/>
    </source>
</evidence>
<sequence>MNNNQLYINGQWVNSISKDKIEVENPATEKIFEHVPAANEEDVNSAVKAAKSAFDSWSKLSLDERLSYLNKAFEIFEGYQDDLVEIEIKELGSPRSWAKNAHVKGPIKRFENYLKIAKDFSFKDDLPKATVVKEPIGVIGCLTPWNYPLNQVIQKVIPALICGNTVVLKPSQITPLSAYFLAEAFHKAELPSGVFNLVTGRGAEVGNVLASHKDVDMISFTGSTSGGIEVGKLALETVKKLALELGGKSPNLVLKGSNYEEAVKTSLNSTFNNTGQTCSALTRLIVPKEDLQEIENIIVEKSKGFIVGDPDEEETKVGPLSNKKQFDKVKYFVEKGIEEGAKLLVGEVPQKKDKGYFANPVVFSNVSNKMEIAQEEIFGPVLCVIPYEGIEEGIEIANDTIYGLSGAVFGPQEEAENAAKRIKTGEIKINNGKWDPLAPFGGYKQSGIGREGGFYGLEEFVEIKTLFNK</sequence>
<dbReference type="PROSITE" id="PS00687">
    <property type="entry name" value="ALDEHYDE_DEHYDR_GLU"/>
    <property type="match status" value="1"/>
</dbReference>
<proteinExistence type="inferred from homology"/>
<evidence type="ECO:0000256" key="2">
    <source>
        <dbReference type="ARBA" id="ARBA00023002"/>
    </source>
</evidence>
<dbReference type="PANTHER" id="PTHR42804">
    <property type="entry name" value="ALDEHYDE DEHYDROGENASE"/>
    <property type="match status" value="1"/>
</dbReference>
<dbReference type="SUPFAM" id="SSF53720">
    <property type="entry name" value="ALDH-like"/>
    <property type="match status" value="1"/>
</dbReference>
<dbReference type="EMBL" id="JAGGLI010000015">
    <property type="protein sequence ID" value="MBP2027765.1"/>
    <property type="molecule type" value="Genomic_DNA"/>
</dbReference>
<comment type="similarity">
    <text evidence="1 6">Belongs to the aldehyde dehydrogenase family.</text>
</comment>
<dbReference type="PROSITE" id="PS00070">
    <property type="entry name" value="ALDEHYDE_DEHYDR_CYS"/>
    <property type="match status" value="1"/>
</dbReference>
<dbReference type="Pfam" id="PF00171">
    <property type="entry name" value="Aldedh"/>
    <property type="match status" value="1"/>
</dbReference>
<dbReference type="InterPro" id="IPR016162">
    <property type="entry name" value="Ald_DH_N"/>
</dbReference>
<comment type="catalytic activity">
    <reaction evidence="4">
        <text>an aldehyde + NAD(+) + H2O = a carboxylate + NADH + 2 H(+)</text>
        <dbReference type="Rhea" id="RHEA:16185"/>
        <dbReference type="ChEBI" id="CHEBI:15377"/>
        <dbReference type="ChEBI" id="CHEBI:15378"/>
        <dbReference type="ChEBI" id="CHEBI:17478"/>
        <dbReference type="ChEBI" id="CHEBI:29067"/>
        <dbReference type="ChEBI" id="CHEBI:57540"/>
        <dbReference type="ChEBI" id="CHEBI:57945"/>
        <dbReference type="EC" id="1.2.1.3"/>
    </reaction>
</comment>
<keyword evidence="9" id="KW-1185">Reference proteome</keyword>
<reference evidence="8 9" key="1">
    <citation type="submission" date="2021-03" db="EMBL/GenBank/DDBJ databases">
        <title>Genomic Encyclopedia of Type Strains, Phase IV (KMG-IV): sequencing the most valuable type-strain genomes for metagenomic binning, comparative biology and taxonomic classification.</title>
        <authorList>
            <person name="Goeker M."/>
        </authorList>
    </citation>
    <scope>NUCLEOTIDE SEQUENCE [LARGE SCALE GENOMIC DNA]</scope>
    <source>
        <strain evidence="8 9">DSM 27512</strain>
    </source>
</reference>
<evidence type="ECO:0000256" key="6">
    <source>
        <dbReference type="RuleBase" id="RU003345"/>
    </source>
</evidence>
<dbReference type="EC" id="1.2.1.3" evidence="3"/>
<dbReference type="InterPro" id="IPR015590">
    <property type="entry name" value="Aldehyde_DH_dom"/>
</dbReference>
<dbReference type="Gene3D" id="3.40.309.10">
    <property type="entry name" value="Aldehyde Dehydrogenase, Chain A, domain 2"/>
    <property type="match status" value="1"/>
</dbReference>
<dbReference type="PANTHER" id="PTHR42804:SF1">
    <property type="entry name" value="ALDEHYDE DEHYDROGENASE-RELATED"/>
    <property type="match status" value="1"/>
</dbReference>
<organism evidence="8 9">
    <name type="scientific">Acetoanaerobium pronyense</name>
    <dbReference type="NCBI Taxonomy" id="1482736"/>
    <lineage>
        <taxon>Bacteria</taxon>
        <taxon>Bacillati</taxon>
        <taxon>Bacillota</taxon>
        <taxon>Clostridia</taxon>
        <taxon>Peptostreptococcales</taxon>
        <taxon>Filifactoraceae</taxon>
        <taxon>Acetoanaerobium</taxon>
    </lineage>
</organism>
<dbReference type="InterPro" id="IPR016163">
    <property type="entry name" value="Ald_DH_C"/>
</dbReference>
<dbReference type="InterPro" id="IPR016160">
    <property type="entry name" value="Ald_DH_CS_CYS"/>
</dbReference>
<feature type="domain" description="Aldehyde dehydrogenase" evidence="7">
    <location>
        <begin position="12"/>
        <end position="465"/>
    </location>
</feature>
<keyword evidence="2 6" id="KW-0560">Oxidoreductase</keyword>
<evidence type="ECO:0000256" key="5">
    <source>
        <dbReference type="PROSITE-ProRule" id="PRU10007"/>
    </source>
</evidence>
<evidence type="ECO:0000256" key="1">
    <source>
        <dbReference type="ARBA" id="ARBA00009986"/>
    </source>
</evidence>
<dbReference type="InterPro" id="IPR016161">
    <property type="entry name" value="Ald_DH/histidinol_DH"/>
</dbReference>
<evidence type="ECO:0000313" key="8">
    <source>
        <dbReference type="EMBL" id="MBP2027765.1"/>
    </source>
</evidence>
<protein>
    <recommendedName>
        <fullName evidence="3">aldehyde dehydrogenase (NAD(+))</fullName>
        <ecNumber evidence="3">1.2.1.3</ecNumber>
    </recommendedName>
</protein>
<dbReference type="Gene3D" id="3.40.605.10">
    <property type="entry name" value="Aldehyde Dehydrogenase, Chain A, domain 1"/>
    <property type="match status" value="1"/>
</dbReference>
<dbReference type="RefSeq" id="WP_209660826.1">
    <property type="nucleotide sequence ID" value="NZ_JAGGLI010000015.1"/>
</dbReference>
<dbReference type="Proteomes" id="UP001314903">
    <property type="component" value="Unassembled WGS sequence"/>
</dbReference>
<name>A0ABS4KKA0_9FIRM</name>
<dbReference type="InterPro" id="IPR029510">
    <property type="entry name" value="Ald_DH_CS_GLU"/>
</dbReference>
<evidence type="ECO:0000256" key="3">
    <source>
        <dbReference type="ARBA" id="ARBA00024226"/>
    </source>
</evidence>
<gene>
    <name evidence="8" type="ORF">J2Z35_001563</name>
</gene>
<comment type="caution">
    <text evidence="8">The sequence shown here is derived from an EMBL/GenBank/DDBJ whole genome shotgun (WGS) entry which is preliminary data.</text>
</comment>
<accession>A0ABS4KKA0</accession>
<feature type="active site" evidence="5">
    <location>
        <position position="244"/>
    </location>
</feature>
<evidence type="ECO:0000256" key="4">
    <source>
        <dbReference type="ARBA" id="ARBA00049194"/>
    </source>
</evidence>